<dbReference type="EMBL" id="FRFG01000029">
    <property type="protein sequence ID" value="SHO56875.1"/>
    <property type="molecule type" value="Genomic_DNA"/>
</dbReference>
<feature type="transmembrane region" description="Helical" evidence="1">
    <location>
        <begin position="48"/>
        <end position="65"/>
    </location>
</feature>
<evidence type="ECO:0008006" key="4">
    <source>
        <dbReference type="Google" id="ProtNLM"/>
    </source>
</evidence>
<keyword evidence="1" id="KW-0812">Transmembrane</keyword>
<keyword evidence="3" id="KW-1185">Reference proteome</keyword>
<organism evidence="2 3">
    <name type="scientific">Vibrio quintilis</name>
    <dbReference type="NCBI Taxonomy" id="1117707"/>
    <lineage>
        <taxon>Bacteria</taxon>
        <taxon>Pseudomonadati</taxon>
        <taxon>Pseudomonadota</taxon>
        <taxon>Gammaproteobacteria</taxon>
        <taxon>Vibrionales</taxon>
        <taxon>Vibrionaceae</taxon>
        <taxon>Vibrio</taxon>
    </lineage>
</organism>
<reference evidence="3" key="1">
    <citation type="submission" date="2016-12" db="EMBL/GenBank/DDBJ databases">
        <authorList>
            <person name="Rodrigo-Torres L."/>
            <person name="Arahal R.D."/>
            <person name="Lucena T."/>
        </authorList>
    </citation>
    <scope>NUCLEOTIDE SEQUENCE [LARGE SCALE GENOMIC DNA]</scope>
</reference>
<dbReference type="Proteomes" id="UP000184600">
    <property type="component" value="Unassembled WGS sequence"/>
</dbReference>
<protein>
    <recommendedName>
        <fullName evidence="4">DUF2214 family protein</fullName>
    </recommendedName>
</protein>
<feature type="transmembrane region" description="Helical" evidence="1">
    <location>
        <begin position="114"/>
        <end position="138"/>
    </location>
</feature>
<evidence type="ECO:0000313" key="3">
    <source>
        <dbReference type="Proteomes" id="UP000184600"/>
    </source>
</evidence>
<gene>
    <name evidence="2" type="ORF">VQ7734_02644</name>
</gene>
<dbReference type="AlphaFoldDB" id="A0A1M7YWD1"/>
<sequence>MMDILRTFLIYTHLLVFAFAITTLYRSDMNLFFRKISQEKLRMLGDQMLWLLVVLAITGAGIVYIDTEFRYDAIMQADKLLAKMVCVGVLTLNAMVLHHVVFRKMAKAELTHGDMLLMSVSGAVSTCSWTFAGFLGVAKAFTKYFSFEHFLYLYGACLAVAIVVAIMLAPVIKRNWENNVVKNPLMPGAGAVR</sequence>
<keyword evidence="1" id="KW-1133">Transmembrane helix</keyword>
<evidence type="ECO:0000313" key="2">
    <source>
        <dbReference type="EMBL" id="SHO56875.1"/>
    </source>
</evidence>
<dbReference type="RefSeq" id="WP_073583301.1">
    <property type="nucleotide sequence ID" value="NZ_AP024897.1"/>
</dbReference>
<keyword evidence="1" id="KW-0472">Membrane</keyword>
<feature type="transmembrane region" description="Helical" evidence="1">
    <location>
        <begin position="150"/>
        <end position="172"/>
    </location>
</feature>
<accession>A0A1M7YWD1</accession>
<dbReference type="OrthoDB" id="6890349at2"/>
<feature type="transmembrane region" description="Helical" evidence="1">
    <location>
        <begin position="80"/>
        <end position="102"/>
    </location>
</feature>
<name>A0A1M7YWD1_9VIBR</name>
<evidence type="ECO:0000256" key="1">
    <source>
        <dbReference type="SAM" id="Phobius"/>
    </source>
</evidence>
<proteinExistence type="predicted"/>
<feature type="transmembrane region" description="Helical" evidence="1">
    <location>
        <begin position="6"/>
        <end position="27"/>
    </location>
</feature>